<organism evidence="1 2">
    <name type="scientific">Micromonospora olivasterospora</name>
    <dbReference type="NCBI Taxonomy" id="1880"/>
    <lineage>
        <taxon>Bacteria</taxon>
        <taxon>Bacillati</taxon>
        <taxon>Actinomycetota</taxon>
        <taxon>Actinomycetes</taxon>
        <taxon>Micromonosporales</taxon>
        <taxon>Micromonosporaceae</taxon>
        <taxon>Micromonospora</taxon>
    </lineage>
</organism>
<dbReference type="OrthoDB" id="4542813at2"/>
<dbReference type="RefSeq" id="WP_145776379.1">
    <property type="nucleotide sequence ID" value="NZ_BAAATQ010000094.1"/>
</dbReference>
<dbReference type="AlphaFoldDB" id="A0A562IGF2"/>
<dbReference type="Proteomes" id="UP000319825">
    <property type="component" value="Unassembled WGS sequence"/>
</dbReference>
<comment type="caution">
    <text evidence="1">The sequence shown here is derived from an EMBL/GenBank/DDBJ whole genome shotgun (WGS) entry which is preliminary data.</text>
</comment>
<evidence type="ECO:0000313" key="2">
    <source>
        <dbReference type="Proteomes" id="UP000319825"/>
    </source>
</evidence>
<accession>A0A562IGF2</accession>
<keyword evidence="2" id="KW-1185">Reference proteome</keyword>
<sequence>MTLNLDGLTGYVERDLDADPARWFTGRPTVTVPAETRPGAPFLDRLPPSGAAALAAFDRRAGALERAAVEADFLSLGQPGALEPELGLLRSMK</sequence>
<evidence type="ECO:0000313" key="1">
    <source>
        <dbReference type="EMBL" id="TWH69972.1"/>
    </source>
</evidence>
<reference evidence="1 2" key="1">
    <citation type="submission" date="2019-07" db="EMBL/GenBank/DDBJ databases">
        <title>R&amp;d 2014.</title>
        <authorList>
            <person name="Klenk H.-P."/>
        </authorList>
    </citation>
    <scope>NUCLEOTIDE SEQUENCE [LARGE SCALE GENOMIC DNA]</scope>
    <source>
        <strain evidence="1 2">DSM 43868</strain>
    </source>
</reference>
<name>A0A562IGF2_MICOL</name>
<dbReference type="EMBL" id="VLKE01000001">
    <property type="protein sequence ID" value="TWH69972.1"/>
    <property type="molecule type" value="Genomic_DNA"/>
</dbReference>
<proteinExistence type="predicted"/>
<gene>
    <name evidence="1" type="ORF">JD77_04990</name>
</gene>
<protein>
    <submittedName>
        <fullName evidence="1">Uncharacterized protein</fullName>
    </submittedName>
</protein>